<accession>A0A8H7USR0</accession>
<keyword evidence="2" id="KW-1185">Reference proteome</keyword>
<gene>
    <name evidence="1" type="ORF">INT47_003586</name>
</gene>
<evidence type="ECO:0000313" key="2">
    <source>
        <dbReference type="Proteomes" id="UP000603453"/>
    </source>
</evidence>
<evidence type="ECO:0000313" key="1">
    <source>
        <dbReference type="EMBL" id="KAG2197211.1"/>
    </source>
</evidence>
<dbReference type="EMBL" id="JAEPRD010000132">
    <property type="protein sequence ID" value="KAG2197211.1"/>
    <property type="molecule type" value="Genomic_DNA"/>
</dbReference>
<name>A0A8H7USR0_9FUNG</name>
<reference evidence="1" key="1">
    <citation type="submission" date="2020-12" db="EMBL/GenBank/DDBJ databases">
        <title>Metabolic potential, ecology and presence of endohyphal bacteria is reflected in genomic diversity of Mucoromycotina.</title>
        <authorList>
            <person name="Muszewska A."/>
            <person name="Okrasinska A."/>
            <person name="Steczkiewicz K."/>
            <person name="Drgas O."/>
            <person name="Orlowska M."/>
            <person name="Perlinska-Lenart U."/>
            <person name="Aleksandrzak-Piekarczyk T."/>
            <person name="Szatraj K."/>
            <person name="Zielenkiewicz U."/>
            <person name="Pilsyk S."/>
            <person name="Malc E."/>
            <person name="Mieczkowski P."/>
            <person name="Kruszewska J.S."/>
            <person name="Biernat P."/>
            <person name="Pawlowska J."/>
        </authorList>
    </citation>
    <scope>NUCLEOTIDE SEQUENCE</scope>
    <source>
        <strain evidence="1">WA0000017839</strain>
    </source>
</reference>
<sequence>MKIVLQVFCTNLKIYGTTKIKLSKLLSSLLKVLLRIHLAPKREALSQKYKAEKQQQCNTTKAEVDKPNSHKWIGKSERCQFRINTSKNALLKERREDTKKDVREELEAPGVELEIMADTNISAEKKLIEIEDGNINDDETAGTSRRRINSLVAVVRNVMFKNFGKTTN</sequence>
<dbReference type="Proteomes" id="UP000603453">
    <property type="component" value="Unassembled WGS sequence"/>
</dbReference>
<organism evidence="1 2">
    <name type="scientific">Mucor saturninus</name>
    <dbReference type="NCBI Taxonomy" id="64648"/>
    <lineage>
        <taxon>Eukaryota</taxon>
        <taxon>Fungi</taxon>
        <taxon>Fungi incertae sedis</taxon>
        <taxon>Mucoromycota</taxon>
        <taxon>Mucoromycotina</taxon>
        <taxon>Mucoromycetes</taxon>
        <taxon>Mucorales</taxon>
        <taxon>Mucorineae</taxon>
        <taxon>Mucoraceae</taxon>
        <taxon>Mucor</taxon>
    </lineage>
</organism>
<comment type="caution">
    <text evidence="1">The sequence shown here is derived from an EMBL/GenBank/DDBJ whole genome shotgun (WGS) entry which is preliminary data.</text>
</comment>
<protein>
    <submittedName>
        <fullName evidence="1">Uncharacterized protein</fullName>
    </submittedName>
</protein>
<proteinExistence type="predicted"/>
<dbReference type="AlphaFoldDB" id="A0A8H7USR0"/>